<dbReference type="InterPro" id="IPR006683">
    <property type="entry name" value="Thioestr_dom"/>
</dbReference>
<dbReference type="Pfam" id="PF03061">
    <property type="entry name" value="4HBT"/>
    <property type="match status" value="1"/>
</dbReference>
<dbReference type="RefSeq" id="WP_158947374.1">
    <property type="nucleotide sequence ID" value="NZ_CP046400.1"/>
</dbReference>
<evidence type="ECO:0000313" key="4">
    <source>
        <dbReference type="Proteomes" id="UP000428328"/>
    </source>
</evidence>
<organism evidence="3 4">
    <name type="scientific">Pseudodesulfovibrio cashew</name>
    <dbReference type="NCBI Taxonomy" id="2678688"/>
    <lineage>
        <taxon>Bacteria</taxon>
        <taxon>Pseudomonadati</taxon>
        <taxon>Thermodesulfobacteriota</taxon>
        <taxon>Desulfovibrionia</taxon>
        <taxon>Desulfovibrionales</taxon>
        <taxon>Desulfovibrionaceae</taxon>
    </lineage>
</organism>
<dbReference type="EMBL" id="CP046400">
    <property type="protein sequence ID" value="QGY40151.1"/>
    <property type="molecule type" value="Genomic_DNA"/>
</dbReference>
<evidence type="ECO:0000313" key="3">
    <source>
        <dbReference type="EMBL" id="QGY40151.1"/>
    </source>
</evidence>
<protein>
    <submittedName>
        <fullName evidence="3">Hotdog fold thioesterase</fullName>
    </submittedName>
</protein>
<dbReference type="KEGG" id="psel:GM415_08425"/>
<keyword evidence="1" id="KW-0378">Hydrolase</keyword>
<dbReference type="SUPFAM" id="SSF54637">
    <property type="entry name" value="Thioesterase/thiol ester dehydrase-isomerase"/>
    <property type="match status" value="1"/>
</dbReference>
<dbReference type="NCBIfam" id="TIGR00369">
    <property type="entry name" value="unchar_dom_1"/>
    <property type="match status" value="1"/>
</dbReference>
<accession>A0A6I6JDF1</accession>
<dbReference type="Proteomes" id="UP000428328">
    <property type="component" value="Chromosome"/>
</dbReference>
<dbReference type="PANTHER" id="PTHR42856">
    <property type="entry name" value="ACYL-COENZYME A THIOESTERASE PAAI"/>
    <property type="match status" value="1"/>
</dbReference>
<proteinExistence type="predicted"/>
<keyword evidence="4" id="KW-1185">Reference proteome</keyword>
<dbReference type="InterPro" id="IPR029069">
    <property type="entry name" value="HotDog_dom_sf"/>
</dbReference>
<dbReference type="InterPro" id="IPR052723">
    <property type="entry name" value="Acyl-CoA_thioesterase_PaaI"/>
</dbReference>
<gene>
    <name evidence="3" type="ORF">GM415_08425</name>
</gene>
<sequence length="136" mass="14107">MDSEAVKELLSTGNPFAALVGVEVTEVSPGRATCRLALRDEHLNPFGTVNAGAIYTLAETAFGAAANSHGNAALAVNLSIAYLKPGKGECLTATAEEISAGGRMATYSVRVCDDSGELVADIQAMGYRTKKSLKDL</sequence>
<evidence type="ECO:0000256" key="1">
    <source>
        <dbReference type="ARBA" id="ARBA00022801"/>
    </source>
</evidence>
<feature type="domain" description="Thioesterase" evidence="2">
    <location>
        <begin position="46"/>
        <end position="120"/>
    </location>
</feature>
<dbReference type="GO" id="GO:0016289">
    <property type="term" value="F:acyl-CoA hydrolase activity"/>
    <property type="evidence" value="ECO:0007669"/>
    <property type="project" value="UniProtKB-ARBA"/>
</dbReference>
<name>A0A6I6JDF1_9BACT</name>
<dbReference type="Gene3D" id="3.10.129.10">
    <property type="entry name" value="Hotdog Thioesterase"/>
    <property type="match status" value="1"/>
</dbReference>
<dbReference type="AlphaFoldDB" id="A0A6I6JDF1"/>
<evidence type="ECO:0000259" key="2">
    <source>
        <dbReference type="Pfam" id="PF03061"/>
    </source>
</evidence>
<reference evidence="3 4" key="1">
    <citation type="submission" date="2019-11" db="EMBL/GenBank/DDBJ databases">
        <authorList>
            <person name="Zheng R.K."/>
            <person name="Sun C.M."/>
        </authorList>
    </citation>
    <scope>NUCLEOTIDE SEQUENCE [LARGE SCALE GENOMIC DNA]</scope>
    <source>
        <strain evidence="3 4">SRB007</strain>
    </source>
</reference>
<dbReference type="PANTHER" id="PTHR42856:SF1">
    <property type="entry name" value="ACYL-COENZYME A THIOESTERASE PAAI"/>
    <property type="match status" value="1"/>
</dbReference>
<dbReference type="CDD" id="cd03443">
    <property type="entry name" value="PaaI_thioesterase"/>
    <property type="match status" value="1"/>
</dbReference>
<dbReference type="InterPro" id="IPR003736">
    <property type="entry name" value="PAAI_dom"/>
</dbReference>